<dbReference type="EMBL" id="JSAB01000089">
    <property type="protein sequence ID" value="RNF30777.1"/>
    <property type="molecule type" value="Genomic_DNA"/>
</dbReference>
<dbReference type="AlphaFoldDB" id="A0A422QLB8"/>
<comment type="subcellular location">
    <subcellularLocation>
        <location evidence="1">Cell outer membrane</location>
    </subcellularLocation>
</comment>
<dbReference type="InterPro" id="IPR006664">
    <property type="entry name" value="OMP_bac"/>
</dbReference>
<feature type="domain" description="OmpA-like" evidence="6">
    <location>
        <begin position="134"/>
        <end position="251"/>
    </location>
</feature>
<evidence type="ECO:0000256" key="5">
    <source>
        <dbReference type="SAM" id="MobiDB-lite"/>
    </source>
</evidence>
<dbReference type="RefSeq" id="WP_123069542.1">
    <property type="nucleotide sequence ID" value="NZ_JSAB01000089.1"/>
</dbReference>
<feature type="region of interest" description="Disordered" evidence="5">
    <location>
        <begin position="226"/>
        <end position="277"/>
    </location>
</feature>
<dbReference type="PANTHER" id="PTHR30329:SF21">
    <property type="entry name" value="LIPOPROTEIN YIAD-RELATED"/>
    <property type="match status" value="1"/>
</dbReference>
<evidence type="ECO:0000256" key="2">
    <source>
        <dbReference type="ARBA" id="ARBA00023136"/>
    </source>
</evidence>
<proteinExistence type="predicted"/>
<accession>A0A422QLB8</accession>
<dbReference type="InterPro" id="IPR050330">
    <property type="entry name" value="Bact_OuterMem_StrucFunc"/>
</dbReference>
<dbReference type="Gene3D" id="3.30.1330.60">
    <property type="entry name" value="OmpA-like domain"/>
    <property type="match status" value="1"/>
</dbReference>
<gene>
    <name evidence="7" type="ORF">NM04_10805</name>
</gene>
<evidence type="ECO:0000256" key="4">
    <source>
        <dbReference type="PROSITE-ProRule" id="PRU00473"/>
    </source>
</evidence>
<evidence type="ECO:0000256" key="3">
    <source>
        <dbReference type="ARBA" id="ARBA00023237"/>
    </source>
</evidence>
<dbReference type="Pfam" id="PF00691">
    <property type="entry name" value="OmpA"/>
    <property type="match status" value="1"/>
</dbReference>
<dbReference type="PROSITE" id="PS51257">
    <property type="entry name" value="PROKAR_LIPOPROTEIN"/>
    <property type="match status" value="1"/>
</dbReference>
<keyword evidence="3" id="KW-0998">Cell outer membrane</keyword>
<evidence type="ECO:0000313" key="7">
    <source>
        <dbReference type="EMBL" id="RNF30777.1"/>
    </source>
</evidence>
<dbReference type="SUPFAM" id="SSF103088">
    <property type="entry name" value="OmpA-like"/>
    <property type="match status" value="1"/>
</dbReference>
<dbReference type="PANTHER" id="PTHR30329">
    <property type="entry name" value="STATOR ELEMENT OF FLAGELLAR MOTOR COMPLEX"/>
    <property type="match status" value="1"/>
</dbReference>
<dbReference type="GO" id="GO:0009279">
    <property type="term" value="C:cell outer membrane"/>
    <property type="evidence" value="ECO:0007669"/>
    <property type="project" value="UniProtKB-SubCell"/>
</dbReference>
<dbReference type="InterPro" id="IPR025511">
    <property type="entry name" value="DUF4398"/>
</dbReference>
<evidence type="ECO:0000313" key="8">
    <source>
        <dbReference type="Proteomes" id="UP000283254"/>
    </source>
</evidence>
<dbReference type="InterPro" id="IPR036737">
    <property type="entry name" value="OmpA-like_sf"/>
</dbReference>
<organism evidence="7 8">
    <name type="scientific">Massilia aurea</name>
    <dbReference type="NCBI Taxonomy" id="373040"/>
    <lineage>
        <taxon>Bacteria</taxon>
        <taxon>Pseudomonadati</taxon>
        <taxon>Pseudomonadota</taxon>
        <taxon>Betaproteobacteria</taxon>
        <taxon>Burkholderiales</taxon>
        <taxon>Oxalobacteraceae</taxon>
        <taxon>Telluria group</taxon>
        <taxon>Massilia</taxon>
    </lineage>
</organism>
<dbReference type="PRINTS" id="PR01021">
    <property type="entry name" value="OMPADOMAIN"/>
</dbReference>
<keyword evidence="8" id="KW-1185">Reference proteome</keyword>
<comment type="caution">
    <text evidence="7">The sequence shown here is derived from an EMBL/GenBank/DDBJ whole genome shotgun (WGS) entry which is preliminary data.</text>
</comment>
<dbReference type="OrthoDB" id="9782229at2"/>
<dbReference type="PROSITE" id="PS51123">
    <property type="entry name" value="OMPA_2"/>
    <property type="match status" value="1"/>
</dbReference>
<dbReference type="InterPro" id="IPR006665">
    <property type="entry name" value="OmpA-like"/>
</dbReference>
<name>A0A422QLB8_9BURK</name>
<dbReference type="Proteomes" id="UP000283254">
    <property type="component" value="Unassembled WGS sequence"/>
</dbReference>
<dbReference type="CDD" id="cd07185">
    <property type="entry name" value="OmpA_C-like"/>
    <property type="match status" value="1"/>
</dbReference>
<protein>
    <recommendedName>
        <fullName evidence="6">OmpA-like domain-containing protein</fullName>
    </recommendedName>
</protein>
<evidence type="ECO:0000259" key="6">
    <source>
        <dbReference type="PROSITE" id="PS51123"/>
    </source>
</evidence>
<keyword evidence="2 4" id="KW-0472">Membrane</keyword>
<sequence>MNNILRSATGALVAGIFATGCATSPPSSEVAAARAAIDNAGQAVDHASADPHVVKYAPSELERATASLQKAKTAWNDKHDLTATTHLAYLAQQRAATAQEFANERAAEETVKVAAAELNQTMSVAVVQRSGKPSAIAELAQKDLVGFAPGTAKIPASAKRALDELAATLKSNPEREVVIEGYTDNVGGPRYNQALALKRAEAVRAALLQRGIASGRIAIRSLGEENPASSNANRVGRLENRRAEVITGDVGTQMRGSSQISSTQSSEENGQSKEPQR</sequence>
<dbReference type="Pfam" id="PF14346">
    <property type="entry name" value="DUF4398"/>
    <property type="match status" value="1"/>
</dbReference>
<evidence type="ECO:0000256" key="1">
    <source>
        <dbReference type="ARBA" id="ARBA00004442"/>
    </source>
</evidence>
<reference evidence="7" key="1">
    <citation type="submission" date="2014-10" db="EMBL/GenBank/DDBJ databases">
        <title>Massilia sp. genome.</title>
        <authorList>
            <person name="Xu B."/>
            <person name="Dai L."/>
            <person name="Huang Z."/>
        </authorList>
    </citation>
    <scope>NUCLEOTIDE SEQUENCE [LARGE SCALE GENOMIC DNA]</scope>
    <source>
        <strain evidence="7">CFS-1</strain>
    </source>
</reference>
<feature type="compositionally biased region" description="Low complexity" evidence="5">
    <location>
        <begin position="257"/>
        <end position="266"/>
    </location>
</feature>